<reference evidence="2" key="1">
    <citation type="submission" date="2016-01" db="EMBL/GenBank/DDBJ databases">
        <authorList>
            <person name="Mitreva M."/>
            <person name="Pepin K.H."/>
            <person name="Mihindukulasuriya K.A."/>
            <person name="Fulton R."/>
            <person name="Fronick C."/>
            <person name="O'Laughlin M."/>
            <person name="Miner T."/>
            <person name="Herter B."/>
            <person name="Rosa B.A."/>
            <person name="Cordes M."/>
            <person name="Tomlinson C."/>
            <person name="Wollam A."/>
            <person name="Palsikar V.B."/>
            <person name="Mardis E.R."/>
            <person name="Wilson R.K."/>
        </authorList>
    </citation>
    <scope>NUCLEOTIDE SEQUENCE [LARGE SCALE GENOMIC DNA]</scope>
    <source>
        <strain evidence="2">KA00683</strain>
    </source>
</reference>
<proteinExistence type="predicted"/>
<evidence type="ECO:0000313" key="1">
    <source>
        <dbReference type="EMBL" id="KXB76334.1"/>
    </source>
</evidence>
<dbReference type="EMBL" id="LSDK01000068">
    <property type="protein sequence ID" value="KXB76334.1"/>
    <property type="molecule type" value="Genomic_DNA"/>
</dbReference>
<sequence>MHGSEFSRYFAVLLGLNNDVKINRIELETMEKETLEIIGRILETLKQEGKVFYCTDDYGGLIRVLREEDAIFNLTFLIGCDLIEKEYDGILPHWDGKFPEGYDYVSFLSEGTWVYQYALPRIASQSK</sequence>
<dbReference type="STRING" id="322095.HMPREF3185_01004"/>
<protein>
    <submittedName>
        <fullName evidence="1">Uncharacterized protein</fullName>
    </submittedName>
</protein>
<keyword evidence="2" id="KW-1185">Reference proteome</keyword>
<accession>A0A134B8R9</accession>
<organism evidence="1 2">
    <name type="scientific">Porphyromonas somerae</name>
    <dbReference type="NCBI Taxonomy" id="322095"/>
    <lineage>
        <taxon>Bacteria</taxon>
        <taxon>Pseudomonadati</taxon>
        <taxon>Bacteroidota</taxon>
        <taxon>Bacteroidia</taxon>
        <taxon>Bacteroidales</taxon>
        <taxon>Porphyromonadaceae</taxon>
        <taxon>Porphyromonas</taxon>
    </lineage>
</organism>
<dbReference type="Proteomes" id="UP000070224">
    <property type="component" value="Unassembled WGS sequence"/>
</dbReference>
<dbReference type="PATRIC" id="fig|322095.3.peg.992"/>
<dbReference type="AlphaFoldDB" id="A0A134B8R9"/>
<comment type="caution">
    <text evidence="1">The sequence shown here is derived from an EMBL/GenBank/DDBJ whole genome shotgun (WGS) entry which is preliminary data.</text>
</comment>
<gene>
    <name evidence="1" type="ORF">HMPREF3185_01004</name>
</gene>
<name>A0A134B8R9_9PORP</name>
<evidence type="ECO:0000313" key="2">
    <source>
        <dbReference type="Proteomes" id="UP000070224"/>
    </source>
</evidence>